<keyword evidence="3" id="KW-1185">Reference proteome</keyword>
<proteinExistence type="predicted"/>
<evidence type="ECO:0000256" key="1">
    <source>
        <dbReference type="SAM" id="MobiDB-lite"/>
    </source>
</evidence>
<evidence type="ECO:0000313" key="3">
    <source>
        <dbReference type="Proteomes" id="UP001633002"/>
    </source>
</evidence>
<accession>A0ABD3GD67</accession>
<sequence length="116" mass="12664">MGSSALEGLAPFIDDLHVQEVVHSVSHLESKDLLTESVDRRKSDFDASRFDQNHDSDSESTFPPSSPLTWQNGSATEELATTSEHTNSLSIDRSVHVVEAEGLDLALELLGFRATP</sequence>
<feature type="region of interest" description="Disordered" evidence="1">
    <location>
        <begin position="45"/>
        <end position="88"/>
    </location>
</feature>
<feature type="compositionally biased region" description="Basic and acidic residues" evidence="1">
    <location>
        <begin position="45"/>
        <end position="57"/>
    </location>
</feature>
<gene>
    <name evidence="2" type="ORF">R1sor_026342</name>
</gene>
<evidence type="ECO:0000313" key="2">
    <source>
        <dbReference type="EMBL" id="KAL3676394.1"/>
    </source>
</evidence>
<dbReference type="AlphaFoldDB" id="A0ABD3GD67"/>
<dbReference type="EMBL" id="JBJQOH010000008">
    <property type="protein sequence ID" value="KAL3676394.1"/>
    <property type="molecule type" value="Genomic_DNA"/>
</dbReference>
<name>A0ABD3GD67_9MARC</name>
<organism evidence="2 3">
    <name type="scientific">Riccia sorocarpa</name>
    <dbReference type="NCBI Taxonomy" id="122646"/>
    <lineage>
        <taxon>Eukaryota</taxon>
        <taxon>Viridiplantae</taxon>
        <taxon>Streptophyta</taxon>
        <taxon>Embryophyta</taxon>
        <taxon>Marchantiophyta</taxon>
        <taxon>Marchantiopsida</taxon>
        <taxon>Marchantiidae</taxon>
        <taxon>Marchantiales</taxon>
        <taxon>Ricciaceae</taxon>
        <taxon>Riccia</taxon>
    </lineage>
</organism>
<comment type="caution">
    <text evidence="2">The sequence shown here is derived from an EMBL/GenBank/DDBJ whole genome shotgun (WGS) entry which is preliminary data.</text>
</comment>
<dbReference type="Proteomes" id="UP001633002">
    <property type="component" value="Unassembled WGS sequence"/>
</dbReference>
<feature type="compositionally biased region" description="Polar residues" evidence="1">
    <location>
        <begin position="59"/>
        <end position="88"/>
    </location>
</feature>
<protein>
    <submittedName>
        <fullName evidence="2">Uncharacterized protein</fullName>
    </submittedName>
</protein>
<reference evidence="2 3" key="1">
    <citation type="submission" date="2024-09" db="EMBL/GenBank/DDBJ databases">
        <title>Chromosome-scale assembly of Riccia sorocarpa.</title>
        <authorList>
            <person name="Paukszto L."/>
        </authorList>
    </citation>
    <scope>NUCLEOTIDE SEQUENCE [LARGE SCALE GENOMIC DNA]</scope>
    <source>
        <strain evidence="2">LP-2024</strain>
        <tissue evidence="2">Aerial parts of the thallus</tissue>
    </source>
</reference>